<accession>A0A173RPX5</accession>
<dbReference type="RefSeq" id="WP_015521320.1">
    <property type="nucleotide sequence ID" value="NZ_CABIYH010000003.1"/>
</dbReference>
<evidence type="ECO:0000313" key="7">
    <source>
        <dbReference type="Proteomes" id="UP000284465"/>
    </source>
</evidence>
<reference evidence="2 8" key="3">
    <citation type="journal article" date="2019" name="Nat. Med.">
        <title>A library of human gut bacterial isolates paired with longitudinal multiomics data enables mechanistic microbiome research.</title>
        <authorList>
            <person name="Poyet M."/>
            <person name="Groussin M."/>
            <person name="Gibbons S.M."/>
            <person name="Avila-Pacheco J."/>
            <person name="Jiang X."/>
            <person name="Kearney S.M."/>
            <person name="Perrotta A.R."/>
            <person name="Berdy B."/>
            <person name="Zhao S."/>
            <person name="Lieberman T.D."/>
            <person name="Swanson P.K."/>
            <person name="Smith M."/>
            <person name="Roesemann S."/>
            <person name="Alexander J.E."/>
            <person name="Rich S.A."/>
            <person name="Livny J."/>
            <person name="Vlamakis H."/>
            <person name="Clish C."/>
            <person name="Bullock K."/>
            <person name="Deik A."/>
            <person name="Scott J."/>
            <person name="Pierce K.A."/>
            <person name="Xavier R.J."/>
            <person name="Alm E.J."/>
        </authorList>
    </citation>
    <scope>NUCLEOTIDE SEQUENCE [LARGE SCALE GENOMIC DNA]</scope>
    <source>
        <strain evidence="2 8">BIOML-A1</strain>
    </source>
</reference>
<reference evidence="1 5" key="1">
    <citation type="submission" date="2015-09" db="EMBL/GenBank/DDBJ databases">
        <authorList>
            <consortium name="Pathogen Informatics"/>
        </authorList>
    </citation>
    <scope>NUCLEOTIDE SEQUENCE [LARGE SCALE GENOMIC DNA]</scope>
    <source>
        <strain evidence="1 5">2789STDY5834960</strain>
    </source>
</reference>
<sequence length="330" mass="36861">MIYIFCALYHEAEPLIREYGLKKKTDETCFPVFFSEEENILLTVTGCGMNAATAAVARICTKRTPQPADFLVNIGTCAKVSYSKGSGQTCRNVSEKETAAGDGLHSSDKRKTVQEQSVKAGEVYLCKKIMEHVTGRTFYPDILYRHPFEEAEIVTGAMLYHTENKTELIPKYETAIKNSVADGFLYDMEASSIYQAGAYFFGPHQMSFLKVVTDEGNVQELSAEMLKQGIAGAVPGIRSYLDELRKIDGIKKLQNKKAMGEVSELAQKLNEDMHCSAVMQAAVMQHLKYAVLAGIDYQGIIEEMYQAGELPCKDKREGKRCFEEFGRKLL</sequence>
<evidence type="ECO:0000313" key="3">
    <source>
        <dbReference type="EMBL" id="RHA70123.1"/>
    </source>
</evidence>
<dbReference type="InterPro" id="IPR035994">
    <property type="entry name" value="Nucleoside_phosphorylase_sf"/>
</dbReference>
<dbReference type="PANTHER" id="PTHR37822">
    <property type="entry name" value="SPORE PHOTOPRODUCT LYASE-RELATED"/>
    <property type="match status" value="1"/>
</dbReference>
<dbReference type="Proteomes" id="UP000284465">
    <property type="component" value="Unassembled WGS sequence"/>
</dbReference>
<dbReference type="Gene3D" id="3.40.50.1580">
    <property type="entry name" value="Nucleoside phosphorylase domain"/>
    <property type="match status" value="1"/>
</dbReference>
<dbReference type="Proteomes" id="UP000095350">
    <property type="component" value="Unassembled WGS sequence"/>
</dbReference>
<dbReference type="AlphaFoldDB" id="A0A173RPX5"/>
<evidence type="ECO:0008006" key="9">
    <source>
        <dbReference type="Google" id="ProtNLM"/>
    </source>
</evidence>
<evidence type="ECO:0000313" key="8">
    <source>
        <dbReference type="Proteomes" id="UP000478483"/>
    </source>
</evidence>
<dbReference type="STRING" id="166486.ERS852572_00498"/>
<evidence type="ECO:0000313" key="1">
    <source>
        <dbReference type="EMBL" id="CUM79218.1"/>
    </source>
</evidence>
<dbReference type="OrthoDB" id="21362at2"/>
<dbReference type="GO" id="GO:0009116">
    <property type="term" value="P:nucleoside metabolic process"/>
    <property type="evidence" value="ECO:0007669"/>
    <property type="project" value="InterPro"/>
</dbReference>
<evidence type="ECO:0000313" key="4">
    <source>
        <dbReference type="EMBL" id="RHC16655.1"/>
    </source>
</evidence>
<dbReference type="GO" id="GO:0051539">
    <property type="term" value="F:4 iron, 4 sulfur cluster binding"/>
    <property type="evidence" value="ECO:0007669"/>
    <property type="project" value="TreeGrafter"/>
</dbReference>
<evidence type="ECO:0000313" key="5">
    <source>
        <dbReference type="Proteomes" id="UP000095350"/>
    </source>
</evidence>
<dbReference type="GO" id="GO:0003913">
    <property type="term" value="F:DNA photolyase activity"/>
    <property type="evidence" value="ECO:0007669"/>
    <property type="project" value="TreeGrafter"/>
</dbReference>
<dbReference type="Proteomes" id="UP000283513">
    <property type="component" value="Unassembled WGS sequence"/>
</dbReference>
<dbReference type="EMBL" id="QSHO01000008">
    <property type="protein sequence ID" value="RHC16655.1"/>
    <property type="molecule type" value="Genomic_DNA"/>
</dbReference>
<dbReference type="InterPro" id="IPR049539">
    <property type="entry name" value="SPL"/>
</dbReference>
<protein>
    <recommendedName>
        <fullName evidence="9">Nucleoside phosphorylase domain-containing protein</fullName>
    </recommendedName>
</protein>
<gene>
    <name evidence="4" type="ORF">DW856_10070</name>
    <name evidence="3" type="ORF">DW927_00180</name>
    <name evidence="1" type="ORF">ERS852572_00498</name>
    <name evidence="2" type="ORF">GMD50_00230</name>
</gene>
<dbReference type="GO" id="GO:1904047">
    <property type="term" value="F:S-adenosyl-L-methionine binding"/>
    <property type="evidence" value="ECO:0007669"/>
    <property type="project" value="TreeGrafter"/>
</dbReference>
<reference evidence="6 7" key="2">
    <citation type="submission" date="2018-08" db="EMBL/GenBank/DDBJ databases">
        <title>A genome reference for cultivated species of the human gut microbiota.</title>
        <authorList>
            <person name="Zou Y."/>
            <person name="Xue W."/>
            <person name="Luo G."/>
        </authorList>
    </citation>
    <scope>NUCLEOTIDE SEQUENCE [LARGE SCALE GENOMIC DNA]</scope>
    <source>
        <strain evidence="4 6">AM37-1AC</strain>
        <strain evidence="3 7">AM43-11</strain>
    </source>
</reference>
<dbReference type="GO" id="GO:0042601">
    <property type="term" value="C:endospore-forming forespore"/>
    <property type="evidence" value="ECO:0007669"/>
    <property type="project" value="TreeGrafter"/>
</dbReference>
<dbReference type="PaxDb" id="166486-ERS852572_00498"/>
<evidence type="ECO:0000313" key="6">
    <source>
        <dbReference type="Proteomes" id="UP000283513"/>
    </source>
</evidence>
<proteinExistence type="predicted"/>
<dbReference type="EMBL" id="WNAJ01000001">
    <property type="protein sequence ID" value="MTR83502.1"/>
    <property type="molecule type" value="Genomic_DNA"/>
</dbReference>
<name>A0A173RPX5_9FIRM</name>
<dbReference type="SUPFAM" id="SSF53167">
    <property type="entry name" value="Purine and uridine phosphorylases"/>
    <property type="match status" value="1"/>
</dbReference>
<dbReference type="EMBL" id="CYXZ01000003">
    <property type="protein sequence ID" value="CUM79218.1"/>
    <property type="molecule type" value="Genomic_DNA"/>
</dbReference>
<dbReference type="EMBL" id="QSFP01000001">
    <property type="protein sequence ID" value="RHA70123.1"/>
    <property type="molecule type" value="Genomic_DNA"/>
</dbReference>
<dbReference type="PANTHER" id="PTHR37822:SF2">
    <property type="entry name" value="SPORE PHOTOPRODUCT LYASE"/>
    <property type="match status" value="1"/>
</dbReference>
<evidence type="ECO:0000313" key="2">
    <source>
        <dbReference type="EMBL" id="MTR83502.1"/>
    </source>
</evidence>
<organism evidence="1 5">
    <name type="scientific">Roseburia intestinalis</name>
    <dbReference type="NCBI Taxonomy" id="166486"/>
    <lineage>
        <taxon>Bacteria</taxon>
        <taxon>Bacillati</taxon>
        <taxon>Bacillota</taxon>
        <taxon>Clostridia</taxon>
        <taxon>Lachnospirales</taxon>
        <taxon>Lachnospiraceae</taxon>
        <taxon>Roseburia</taxon>
    </lineage>
</organism>
<dbReference type="Proteomes" id="UP000478483">
    <property type="component" value="Unassembled WGS sequence"/>
</dbReference>